<reference evidence="5 6" key="2">
    <citation type="submission" date="2018-06" db="EMBL/GenBank/DDBJ databases">
        <title>Metagenomic assembly of (sub)arctic Cyanobacteria and their associated microbiome from non-axenic cultures.</title>
        <authorList>
            <person name="Baurain D."/>
        </authorList>
    </citation>
    <scope>NUCLEOTIDE SEQUENCE [LARGE SCALE GENOMIC DNA]</scope>
    <source>
        <strain evidence="5">ULC041bin1</strain>
    </source>
</reference>
<dbReference type="Pfam" id="PF25954">
    <property type="entry name" value="Beta-barrel_RND_2"/>
    <property type="match status" value="1"/>
</dbReference>
<evidence type="ECO:0000256" key="1">
    <source>
        <dbReference type="ARBA" id="ARBA00009477"/>
    </source>
</evidence>
<dbReference type="InterPro" id="IPR006143">
    <property type="entry name" value="RND_pump_MFP"/>
</dbReference>
<comment type="similarity">
    <text evidence="1">Belongs to the membrane fusion protein (MFP) (TC 8.A.1) family.</text>
</comment>
<accession>A0A2W4WID4</accession>
<dbReference type="AlphaFoldDB" id="A0A2W4WID4"/>
<evidence type="ECO:0000256" key="2">
    <source>
        <dbReference type="SAM" id="MobiDB-lite"/>
    </source>
</evidence>
<sequence>MTDAPVSVHLISTQTRPADSAQEPKKPRRWRWRLRRWWLLPLATIPLAVAVGLRQISQPAEAPAAALLPVEVVSLSPVESYAVERQYTGEIVAQRRSALGFESGGTVVALLVQEGDRVSAGQPLARLDTRSLETQRQQLVAQRDQAVATLTELQNGPRQQSITAAQAAVGDLEQQVALSVAQRDRRADLYERGAISLEELDQQTFGTGALENRLAQAQSELDELLAGTRPEQIAAQNARVRQLDASIEAVAVDLSKAVITAPFGGRIGDRLVDEGVVVSGGQTVLQLTEGGATEARIGVPAEVADRLALGSAQTVEVRDRTFSATVTALLPELESTSRTVTAVLTLATSEDLTLGQTARLVLKDIQPTAGFWLPATALVQGDQGLWSVYVAAAGENVAGSLSAEATVARQPVEIVHTEGDQVLVQGLVQGGDRVITAGTHRVVPGQSVSVSVP</sequence>
<evidence type="ECO:0000313" key="6">
    <source>
        <dbReference type="Proteomes" id="UP000249081"/>
    </source>
</evidence>
<dbReference type="PANTHER" id="PTHR30469:SF11">
    <property type="entry name" value="BLL4320 PROTEIN"/>
    <property type="match status" value="1"/>
</dbReference>
<dbReference type="InterPro" id="IPR058625">
    <property type="entry name" value="MdtA-like_BSH"/>
</dbReference>
<dbReference type="EMBL" id="QBMN01000011">
    <property type="protein sequence ID" value="PZO44893.1"/>
    <property type="molecule type" value="Genomic_DNA"/>
</dbReference>
<dbReference type="Proteomes" id="UP000249081">
    <property type="component" value="Unassembled WGS sequence"/>
</dbReference>
<protein>
    <submittedName>
        <fullName evidence="5">Efflux transporter periplasmic adaptor subunit</fullName>
    </submittedName>
</protein>
<dbReference type="Gene3D" id="2.40.420.20">
    <property type="match status" value="1"/>
</dbReference>
<evidence type="ECO:0000313" key="5">
    <source>
        <dbReference type="EMBL" id="PZO44893.1"/>
    </source>
</evidence>
<evidence type="ECO:0000259" key="4">
    <source>
        <dbReference type="Pfam" id="PF25954"/>
    </source>
</evidence>
<name>A0A2W4WID4_9CYAN</name>
<feature type="region of interest" description="Disordered" evidence="2">
    <location>
        <begin position="1"/>
        <end position="25"/>
    </location>
</feature>
<organism evidence="5 6">
    <name type="scientific">Shackletoniella antarctica</name>
    <dbReference type="NCBI Taxonomy" id="268115"/>
    <lineage>
        <taxon>Bacteria</taxon>
        <taxon>Bacillati</taxon>
        <taxon>Cyanobacteriota</taxon>
        <taxon>Cyanophyceae</taxon>
        <taxon>Oculatellales</taxon>
        <taxon>Oculatellaceae</taxon>
        <taxon>Shackletoniella</taxon>
    </lineage>
</organism>
<gene>
    <name evidence="5" type="ORF">DCF17_02640</name>
</gene>
<dbReference type="InterPro" id="IPR058792">
    <property type="entry name" value="Beta-barrel_RND_2"/>
</dbReference>
<dbReference type="Gene3D" id="1.10.287.470">
    <property type="entry name" value="Helix hairpin bin"/>
    <property type="match status" value="1"/>
</dbReference>
<comment type="caution">
    <text evidence="5">The sequence shown here is derived from an EMBL/GenBank/DDBJ whole genome shotgun (WGS) entry which is preliminary data.</text>
</comment>
<evidence type="ECO:0000259" key="3">
    <source>
        <dbReference type="Pfam" id="PF25917"/>
    </source>
</evidence>
<dbReference type="Pfam" id="PF25917">
    <property type="entry name" value="BSH_RND"/>
    <property type="match status" value="1"/>
</dbReference>
<feature type="domain" description="CusB-like beta-barrel" evidence="4">
    <location>
        <begin position="299"/>
        <end position="363"/>
    </location>
</feature>
<reference evidence="6" key="1">
    <citation type="submission" date="2018-04" db="EMBL/GenBank/DDBJ databases">
        <authorList>
            <person name="Cornet L."/>
        </authorList>
    </citation>
    <scope>NUCLEOTIDE SEQUENCE [LARGE SCALE GENOMIC DNA]</scope>
</reference>
<proteinExistence type="inferred from homology"/>
<dbReference type="GO" id="GO:1990281">
    <property type="term" value="C:efflux pump complex"/>
    <property type="evidence" value="ECO:0007669"/>
    <property type="project" value="TreeGrafter"/>
</dbReference>
<dbReference type="Gene3D" id="2.40.30.170">
    <property type="match status" value="1"/>
</dbReference>
<dbReference type="PANTHER" id="PTHR30469">
    <property type="entry name" value="MULTIDRUG RESISTANCE PROTEIN MDTA"/>
    <property type="match status" value="1"/>
</dbReference>
<dbReference type="SUPFAM" id="SSF111369">
    <property type="entry name" value="HlyD-like secretion proteins"/>
    <property type="match status" value="2"/>
</dbReference>
<dbReference type="NCBIfam" id="TIGR01730">
    <property type="entry name" value="RND_mfp"/>
    <property type="match status" value="1"/>
</dbReference>
<dbReference type="Gene3D" id="2.40.50.100">
    <property type="match status" value="1"/>
</dbReference>
<feature type="domain" description="Multidrug resistance protein MdtA-like barrel-sandwich hybrid" evidence="3">
    <location>
        <begin position="104"/>
        <end position="284"/>
    </location>
</feature>
<dbReference type="GO" id="GO:0015562">
    <property type="term" value="F:efflux transmembrane transporter activity"/>
    <property type="evidence" value="ECO:0007669"/>
    <property type="project" value="TreeGrafter"/>
</dbReference>